<dbReference type="SUPFAM" id="SSF50494">
    <property type="entry name" value="Trypsin-like serine proteases"/>
    <property type="match status" value="1"/>
</dbReference>
<dbReference type="CDD" id="cd10839">
    <property type="entry name" value="cpPDZ1_DegP-like"/>
    <property type="match status" value="1"/>
</dbReference>
<dbReference type="InterPro" id="IPR011782">
    <property type="entry name" value="Pept_S1C_Do"/>
</dbReference>
<feature type="binding site" evidence="8">
    <location>
        <position position="104"/>
    </location>
    <ligand>
        <name>substrate</name>
    </ligand>
</feature>
<dbReference type="EMBL" id="JSZA02000064">
    <property type="protein sequence ID" value="KHD08902.1"/>
    <property type="molecule type" value="Genomic_DNA"/>
</dbReference>
<evidence type="ECO:0000256" key="7">
    <source>
        <dbReference type="PIRSR" id="PIRSR611782-1"/>
    </source>
</evidence>
<feature type="active site" description="Charge relay system" evidence="7">
    <location>
        <position position="134"/>
    </location>
</feature>
<dbReference type="PANTHER" id="PTHR22939">
    <property type="entry name" value="SERINE PROTEASE FAMILY S1C HTRA-RELATED"/>
    <property type="match status" value="1"/>
</dbReference>
<evidence type="ECO:0000313" key="10">
    <source>
        <dbReference type="EMBL" id="KHD08902.1"/>
    </source>
</evidence>
<evidence type="ECO:0000313" key="11">
    <source>
        <dbReference type="Proteomes" id="UP000030428"/>
    </source>
</evidence>
<feature type="domain" description="PDZ" evidence="9">
    <location>
        <begin position="351"/>
        <end position="412"/>
    </location>
</feature>
<evidence type="ECO:0000256" key="6">
    <source>
        <dbReference type="ARBA" id="ARBA00022825"/>
    </source>
</evidence>
<feature type="domain" description="PDZ" evidence="9">
    <location>
        <begin position="252"/>
        <end position="343"/>
    </location>
</feature>
<organism evidence="10 11">
    <name type="scientific">Candidatus Thiomargarita nelsonii</name>
    <dbReference type="NCBI Taxonomy" id="1003181"/>
    <lineage>
        <taxon>Bacteria</taxon>
        <taxon>Pseudomonadati</taxon>
        <taxon>Pseudomonadota</taxon>
        <taxon>Gammaproteobacteria</taxon>
        <taxon>Thiotrichales</taxon>
        <taxon>Thiotrichaceae</taxon>
        <taxon>Thiomargarita</taxon>
    </lineage>
</organism>
<keyword evidence="5" id="KW-0378">Hydrolase</keyword>
<comment type="caution">
    <text evidence="10">The sequence shown here is derived from an EMBL/GenBank/DDBJ whole genome shotgun (WGS) entry which is preliminary data.</text>
</comment>
<feature type="binding site" evidence="8">
    <location>
        <position position="134"/>
    </location>
    <ligand>
        <name>substrate</name>
    </ligand>
</feature>
<evidence type="ECO:0000256" key="1">
    <source>
        <dbReference type="ARBA" id="ARBA00010541"/>
    </source>
</evidence>
<dbReference type="GO" id="GO:0004252">
    <property type="term" value="F:serine-type endopeptidase activity"/>
    <property type="evidence" value="ECO:0007669"/>
    <property type="project" value="InterPro"/>
</dbReference>
<dbReference type="Gene3D" id="2.30.42.10">
    <property type="match status" value="2"/>
</dbReference>
<feature type="binding site" evidence="8">
    <location>
        <begin position="224"/>
        <end position="228"/>
    </location>
    <ligand>
        <name>substrate</name>
    </ligand>
</feature>
<proteinExistence type="inferred from homology"/>
<dbReference type="Proteomes" id="UP000030428">
    <property type="component" value="Unassembled WGS sequence"/>
</dbReference>
<dbReference type="Pfam" id="PF13365">
    <property type="entry name" value="Trypsin_2"/>
    <property type="match status" value="1"/>
</dbReference>
<dbReference type="AlphaFoldDB" id="A0A0A6PF35"/>
<dbReference type="InterPro" id="IPR036034">
    <property type="entry name" value="PDZ_sf"/>
</dbReference>
<dbReference type="InterPro" id="IPR001478">
    <property type="entry name" value="PDZ"/>
</dbReference>
<dbReference type="GO" id="GO:0006515">
    <property type="term" value="P:protein quality control for misfolded or incompletely synthesized proteins"/>
    <property type="evidence" value="ECO:0007669"/>
    <property type="project" value="TreeGrafter"/>
</dbReference>
<dbReference type="PRINTS" id="PR00834">
    <property type="entry name" value="PROTEASES2C"/>
</dbReference>
<dbReference type="PANTHER" id="PTHR22939:SF129">
    <property type="entry name" value="SERINE PROTEASE HTRA2, MITOCHONDRIAL"/>
    <property type="match status" value="1"/>
</dbReference>
<name>A0A0A6PF35_9GAMM</name>
<evidence type="ECO:0000256" key="8">
    <source>
        <dbReference type="PIRSR" id="PIRSR611782-2"/>
    </source>
</evidence>
<feature type="active site" description="Charge relay system" evidence="7">
    <location>
        <position position="208"/>
    </location>
</feature>
<dbReference type="InterPro" id="IPR001940">
    <property type="entry name" value="Peptidase_S1C"/>
</dbReference>
<evidence type="ECO:0000259" key="9">
    <source>
        <dbReference type="PROSITE" id="PS50106"/>
    </source>
</evidence>
<dbReference type="PROSITE" id="PS50106">
    <property type="entry name" value="PDZ"/>
    <property type="match status" value="2"/>
</dbReference>
<dbReference type="GO" id="GO:0042597">
    <property type="term" value="C:periplasmic space"/>
    <property type="evidence" value="ECO:0007669"/>
    <property type="project" value="UniProtKB-SubCell"/>
</dbReference>
<protein>
    <submittedName>
        <fullName evidence="10">Serine endoprotease DegQ</fullName>
    </submittedName>
</protein>
<dbReference type="SMART" id="SM00228">
    <property type="entry name" value="PDZ"/>
    <property type="match status" value="2"/>
</dbReference>
<keyword evidence="11" id="KW-1185">Reference proteome</keyword>
<reference evidence="10 11" key="1">
    <citation type="journal article" date="2016" name="Front. Microbiol.">
        <title>Single-Cell (Meta-)Genomics of a Dimorphic Candidatus Thiomargarita nelsonii Reveals Genomic Plasticity.</title>
        <authorList>
            <person name="Flood B.E."/>
            <person name="Fliss P."/>
            <person name="Jones D.S."/>
            <person name="Dick G.J."/>
            <person name="Jain S."/>
            <person name="Kaster A.K."/>
            <person name="Winkel M."/>
            <person name="Mussmann M."/>
            <person name="Bailey J."/>
        </authorList>
    </citation>
    <scope>NUCLEOTIDE SEQUENCE [LARGE SCALE GENOMIC DNA]</scope>
    <source>
        <strain evidence="10">Hydrate Ridge</strain>
    </source>
</reference>
<feature type="binding site" evidence="8">
    <location>
        <begin position="206"/>
        <end position="208"/>
    </location>
    <ligand>
        <name>substrate</name>
    </ligand>
</feature>
<comment type="similarity">
    <text evidence="1">Belongs to the peptidase S1C family.</text>
</comment>
<dbReference type="NCBIfam" id="TIGR02037">
    <property type="entry name" value="degP_htrA_DO"/>
    <property type="match status" value="1"/>
</dbReference>
<keyword evidence="4" id="KW-0677">Repeat</keyword>
<evidence type="ECO:0000256" key="2">
    <source>
        <dbReference type="ARBA" id="ARBA00022670"/>
    </source>
</evidence>
<gene>
    <name evidence="10" type="ORF">PN36_17030</name>
</gene>
<accession>A0A0A6PF35</accession>
<evidence type="ECO:0000256" key="4">
    <source>
        <dbReference type="ARBA" id="ARBA00022737"/>
    </source>
</evidence>
<keyword evidence="2" id="KW-0645">Protease</keyword>
<dbReference type="Pfam" id="PF13180">
    <property type="entry name" value="PDZ_2"/>
    <property type="match status" value="1"/>
</dbReference>
<sequence length="443" mass="47993">MYKHKYHSLWLVLVILFIGQPSCAELPARVGGQILPSLAPMLEKAMPAVVNISSTTRTRAFNNPLLNDPFFRHFFDIPKEQEKQSRGSGVIINASKGYVITNHHVIEKADEISVMLLDGRQFNAKLIGEDPETDVALLKISADNLTALSLADSDKLRVGDFVVAIGNPFGLGQTVTSGIISGLQRSGLGIEGYENFIQTDASINPGNSGGALIDLRGELVGINTAILAPSGGNVGIGFAIPSNMVQQVAQHLTDFGEVRRGVLGVQIQDLTTDLAAAFGLSGKKGAVVVAVEPNSPAKKAGLRSSDIITAINNKAVNSATAVRNRIGLLRIGERVKITLIRKGRTRHLYVVIADSKRVEGSEISVYLEGAVLKESSDGIKVSKVTRNSNAWQIGLRRGDKLVGINRKEVNDLDEFKQRFSWYKTPRSIQILRDGKISSIWLKK</sequence>
<dbReference type="FunFam" id="2.40.10.10:FF:000001">
    <property type="entry name" value="Periplasmic serine protease DegS"/>
    <property type="match status" value="1"/>
</dbReference>
<evidence type="ECO:0000256" key="3">
    <source>
        <dbReference type="ARBA" id="ARBA00022729"/>
    </source>
</evidence>
<dbReference type="SUPFAM" id="SSF50156">
    <property type="entry name" value="PDZ domain-like"/>
    <property type="match status" value="2"/>
</dbReference>
<dbReference type="InterPro" id="IPR009003">
    <property type="entry name" value="Peptidase_S1_PA"/>
</dbReference>
<dbReference type="Gene3D" id="2.40.10.120">
    <property type="match status" value="1"/>
</dbReference>
<evidence type="ECO:0000256" key="5">
    <source>
        <dbReference type="ARBA" id="ARBA00022801"/>
    </source>
</evidence>
<feature type="active site" description="Charge relay system" evidence="7">
    <location>
        <position position="104"/>
    </location>
</feature>
<keyword evidence="6" id="KW-0720">Serine protease</keyword>
<keyword evidence="3" id="KW-0732">Signal</keyword>